<dbReference type="GO" id="GO:0043565">
    <property type="term" value="F:sequence-specific DNA binding"/>
    <property type="evidence" value="ECO:0007669"/>
    <property type="project" value="InterPro"/>
</dbReference>
<evidence type="ECO:0000313" key="2">
    <source>
        <dbReference type="EMBL" id="ASV84185.1"/>
    </source>
</evidence>
<protein>
    <submittedName>
        <fullName evidence="2">Bacterial regulatory, Fis family protein</fullName>
    </submittedName>
</protein>
<evidence type="ECO:0000259" key="1">
    <source>
        <dbReference type="Pfam" id="PF02954"/>
    </source>
</evidence>
<reference evidence="2 3" key="1">
    <citation type="submission" date="2017-07" db="EMBL/GenBank/DDBJ databases">
        <title>Phylogenetic study on the rhizospheric bacterium Ochrobactrum sp. A44.</title>
        <authorList>
            <person name="Krzyzanowska D.M."/>
            <person name="Ossowicki A."/>
            <person name="Rajewska M."/>
            <person name="Maciag T."/>
            <person name="Kaczynski Z."/>
            <person name="Czerwicka M."/>
            <person name="Jafra S."/>
        </authorList>
    </citation>
    <scope>NUCLEOTIDE SEQUENCE [LARGE SCALE GENOMIC DNA]</scope>
    <source>
        <strain evidence="2 3">A44</strain>
    </source>
</reference>
<name>A0A248UBS9_9HYPH</name>
<dbReference type="KEGG" id="och:CES85_4977"/>
<organism evidence="2 3">
    <name type="scientific">Ochrobactrum quorumnocens</name>
    <dbReference type="NCBI Taxonomy" id="271865"/>
    <lineage>
        <taxon>Bacteria</taxon>
        <taxon>Pseudomonadati</taxon>
        <taxon>Pseudomonadota</taxon>
        <taxon>Alphaproteobacteria</taxon>
        <taxon>Hyphomicrobiales</taxon>
        <taxon>Brucellaceae</taxon>
        <taxon>Brucella/Ochrobactrum group</taxon>
        <taxon>Ochrobactrum</taxon>
    </lineage>
</organism>
<feature type="domain" description="DNA binding HTH" evidence="1">
    <location>
        <begin position="206"/>
        <end position="247"/>
    </location>
</feature>
<dbReference type="SUPFAM" id="SSF46689">
    <property type="entry name" value="Homeodomain-like"/>
    <property type="match status" value="1"/>
</dbReference>
<proteinExistence type="predicted"/>
<dbReference type="Proteomes" id="UP000215256">
    <property type="component" value="Chromosome 2"/>
</dbReference>
<dbReference type="EMBL" id="CP022603">
    <property type="protein sequence ID" value="ASV84185.1"/>
    <property type="molecule type" value="Genomic_DNA"/>
</dbReference>
<dbReference type="AlphaFoldDB" id="A0A248UBS9"/>
<dbReference type="Pfam" id="PF02954">
    <property type="entry name" value="HTH_8"/>
    <property type="match status" value="1"/>
</dbReference>
<sequence length="258" mass="27702">MTLHEDRHTAEFLLDGESAAQSGESTAPALVLSGASAISGAVMGFLLAGDFYACAGSLVSALLSGSYGLRNKNTQAVACGIAVQISGIDMQQCEDVSHQQARLSFLRSELVVLYDDQACPYDLLPFVLDIDGETPKLLIGESAVVTINNKAGHFVFTELAPHTGVIVITASEGRLIDHVVYHLTASESMSGEETTNKAARLPVGETLAEVERRVILQTLRYYNSNRKRAAQLLSISLGTVGNRLRSYWRSVEQEGGLT</sequence>
<evidence type="ECO:0000313" key="3">
    <source>
        <dbReference type="Proteomes" id="UP000215256"/>
    </source>
</evidence>
<dbReference type="InterPro" id="IPR009057">
    <property type="entry name" value="Homeodomain-like_sf"/>
</dbReference>
<gene>
    <name evidence="2" type="ORF">CES85_4977</name>
</gene>
<dbReference type="InterPro" id="IPR002197">
    <property type="entry name" value="HTH_Fis"/>
</dbReference>
<dbReference type="RefSeq" id="WP_095444987.1">
    <property type="nucleotide sequence ID" value="NZ_CP022603.1"/>
</dbReference>
<accession>A0A248UBS9</accession>
<dbReference type="Gene3D" id="1.10.10.60">
    <property type="entry name" value="Homeodomain-like"/>
    <property type="match status" value="1"/>
</dbReference>